<dbReference type="KEGG" id="psu:Psesu_3048"/>
<reference evidence="1 2" key="1">
    <citation type="submission" date="2011-01" db="EMBL/GenBank/DDBJ databases">
        <title>Complete sequence of Pseudoxanthomonas suwonensis 11-1.</title>
        <authorList>
            <consortium name="US DOE Joint Genome Institute"/>
            <person name="Lucas S."/>
            <person name="Copeland A."/>
            <person name="Lapidus A."/>
            <person name="Cheng J.-F."/>
            <person name="Goodwin L."/>
            <person name="Pitluck S."/>
            <person name="Teshima H."/>
            <person name="Detter J.C."/>
            <person name="Han C."/>
            <person name="Tapia R."/>
            <person name="Land M."/>
            <person name="Hauser L."/>
            <person name="Kyrpides N."/>
            <person name="Ivanova N."/>
            <person name="Ovchinnikova G."/>
            <person name="Siebers A.K."/>
            <person name="Allgaier M."/>
            <person name="Thelen M.P."/>
            <person name="Hugenholtz P."/>
            <person name="Gladden J."/>
            <person name="Woyke T."/>
        </authorList>
    </citation>
    <scope>NUCLEOTIDE SEQUENCE [LARGE SCALE GENOMIC DNA]</scope>
    <source>
        <strain evidence="2">11-1</strain>
    </source>
</reference>
<keyword evidence="2" id="KW-1185">Reference proteome</keyword>
<name>E6WXK5_PSEUU</name>
<proteinExistence type="predicted"/>
<accession>E6WXK5</accession>
<dbReference type="HOGENOM" id="CLU_185804_0_0_6"/>
<evidence type="ECO:0000313" key="2">
    <source>
        <dbReference type="Proteomes" id="UP000008632"/>
    </source>
</evidence>
<dbReference type="RefSeq" id="WP_013536696.1">
    <property type="nucleotide sequence ID" value="NC_014924.1"/>
</dbReference>
<dbReference type="AlphaFoldDB" id="E6WXK5"/>
<dbReference type="Proteomes" id="UP000008632">
    <property type="component" value="Chromosome"/>
</dbReference>
<evidence type="ECO:0000313" key="1">
    <source>
        <dbReference type="EMBL" id="ADV28871.1"/>
    </source>
</evidence>
<gene>
    <name evidence="1" type="ordered locus">Psesu_3048</name>
</gene>
<dbReference type="eggNOG" id="ENOG5033E1U">
    <property type="taxonomic scope" value="Bacteria"/>
</dbReference>
<dbReference type="STRING" id="743721.Psesu_3048"/>
<dbReference type="EMBL" id="CP002446">
    <property type="protein sequence ID" value="ADV28871.1"/>
    <property type="molecule type" value="Genomic_DNA"/>
</dbReference>
<organism evidence="1 2">
    <name type="scientific">Pseudoxanthomonas suwonensis (strain 11-1)</name>
    <dbReference type="NCBI Taxonomy" id="743721"/>
    <lineage>
        <taxon>Bacteria</taxon>
        <taxon>Pseudomonadati</taxon>
        <taxon>Pseudomonadota</taxon>
        <taxon>Gammaproteobacteria</taxon>
        <taxon>Lysobacterales</taxon>
        <taxon>Lysobacteraceae</taxon>
        <taxon>Pseudoxanthomonas</taxon>
    </lineage>
</organism>
<protein>
    <recommendedName>
        <fullName evidence="3">KTSC domain-containing protein</fullName>
    </recommendedName>
</protein>
<evidence type="ECO:0008006" key="3">
    <source>
        <dbReference type="Google" id="ProtNLM"/>
    </source>
</evidence>
<sequence length="78" mass="8579">MKPYQGSDGDSGIEAYECGPGWIAVRFRHGGTYRYDARHPGTGHVLEMQRLAAAGDGLNTYINRHVRGDYAGREALDP</sequence>
<dbReference type="OrthoDB" id="7775479at2"/>